<dbReference type="Pfam" id="PF05593">
    <property type="entry name" value="RHS_repeat"/>
    <property type="match status" value="1"/>
</dbReference>
<dbReference type="AlphaFoldDB" id="A0A0S4WKC7"/>
<name>A0A0S4WKC7_RALSL</name>
<dbReference type="InterPro" id="IPR006530">
    <property type="entry name" value="YD"/>
</dbReference>
<protein>
    <recommendedName>
        <fullName evidence="2">Rhs-related protein</fullName>
    </recommendedName>
</protein>
<dbReference type="InterPro" id="IPR031325">
    <property type="entry name" value="RHS_repeat"/>
</dbReference>
<gene>
    <name evidence="1" type="ORF">TO10_v1_790004</name>
</gene>
<dbReference type="InterPro" id="IPR050708">
    <property type="entry name" value="T6SS_VgrG/RHS"/>
</dbReference>
<dbReference type="Gene3D" id="2.180.10.10">
    <property type="entry name" value="RHS repeat-associated core"/>
    <property type="match status" value="1"/>
</dbReference>
<accession>A0A0S4WKC7</accession>
<reference evidence="1" key="1">
    <citation type="submission" date="2015-10" db="EMBL/GenBank/DDBJ databases">
        <authorList>
            <person name="Gilbert D.G."/>
        </authorList>
    </citation>
    <scope>NUCLEOTIDE SEQUENCE</scope>
    <source>
        <strain evidence="1">Phyl III-seqv23</strain>
    </source>
</reference>
<dbReference type="EMBL" id="LN899827">
    <property type="protein sequence ID" value="CUV47010.1"/>
    <property type="molecule type" value="Genomic_DNA"/>
</dbReference>
<sequence length="218" mass="25192">MSTVVFNYDGQDRVRQVTDPRSLVTAYTVDDLGNTTRQQSPDTGTTSATYDVAGNLTRRTDARGKITRYRYDALNRMTHAVFASGTPIAFTYDGGKHPEPNDIGHLTHISDDVRPDTLAIQWFRQRGPQDPEHHRQRRDQEANGGVRLWHQWQQHWTHHQHDVSEQQCHWVQLRCRRPHRGPDADHRQRQYRAAVQHPIPALRKASGLDVGKRHSLYA</sequence>
<dbReference type="PANTHER" id="PTHR32305">
    <property type="match status" value="1"/>
</dbReference>
<dbReference type="PANTHER" id="PTHR32305:SF15">
    <property type="entry name" value="PROTEIN RHSA-RELATED"/>
    <property type="match status" value="1"/>
</dbReference>
<organism evidence="1">
    <name type="scientific">Ralstonia solanacearum</name>
    <name type="common">Pseudomonas solanacearum</name>
    <dbReference type="NCBI Taxonomy" id="305"/>
    <lineage>
        <taxon>Bacteria</taxon>
        <taxon>Pseudomonadati</taxon>
        <taxon>Pseudomonadota</taxon>
        <taxon>Betaproteobacteria</taxon>
        <taxon>Burkholderiales</taxon>
        <taxon>Burkholderiaceae</taxon>
        <taxon>Ralstonia</taxon>
        <taxon>Ralstonia solanacearum species complex</taxon>
    </lineage>
</organism>
<evidence type="ECO:0008006" key="2">
    <source>
        <dbReference type="Google" id="ProtNLM"/>
    </source>
</evidence>
<proteinExistence type="predicted"/>
<evidence type="ECO:0000313" key="1">
    <source>
        <dbReference type="EMBL" id="CUV47010.1"/>
    </source>
</evidence>
<dbReference type="NCBIfam" id="TIGR01643">
    <property type="entry name" value="YD_repeat_2x"/>
    <property type="match status" value="2"/>
</dbReference>